<keyword evidence="3" id="KW-0560">Oxidoreductase</keyword>
<dbReference type="AlphaFoldDB" id="A0A8K1CPF0"/>
<dbReference type="GO" id="GO:0005506">
    <property type="term" value="F:iron ion binding"/>
    <property type="evidence" value="ECO:0007669"/>
    <property type="project" value="InterPro"/>
</dbReference>
<feature type="transmembrane region" description="Helical" evidence="5">
    <location>
        <begin position="16"/>
        <end position="35"/>
    </location>
</feature>
<evidence type="ECO:0008006" key="8">
    <source>
        <dbReference type="Google" id="ProtNLM"/>
    </source>
</evidence>
<accession>A0A8K1CPF0</accession>
<dbReference type="InterPro" id="IPR036396">
    <property type="entry name" value="Cyt_P450_sf"/>
</dbReference>
<protein>
    <recommendedName>
        <fullName evidence="8">Cytochrome P450</fullName>
    </recommendedName>
</protein>
<sequence length="146" mass="16654">MMAHTFVEELWRHSEHVHPVTVTVTIAILVGLVWIRNTKSSDKHGVREIRQLPGTLPLLGDTLTFGNNIHRLYDWFTSLAEQYKGEPFMIRLIGSPPLVYFTTVEAYEEILKTKFDNFPKGPQIVENMGDLFGRGIFVSDHASWAA</sequence>
<organism evidence="6 7">
    <name type="scientific">Pythium oligandrum</name>
    <name type="common">Mycoparasitic fungus</name>
    <dbReference type="NCBI Taxonomy" id="41045"/>
    <lineage>
        <taxon>Eukaryota</taxon>
        <taxon>Sar</taxon>
        <taxon>Stramenopiles</taxon>
        <taxon>Oomycota</taxon>
        <taxon>Peronosporomycetes</taxon>
        <taxon>Pythiales</taxon>
        <taxon>Pythiaceae</taxon>
        <taxon>Pythium</taxon>
    </lineage>
</organism>
<dbReference type="PANTHER" id="PTHR24296">
    <property type="entry name" value="CYTOCHROME P450"/>
    <property type="match status" value="1"/>
</dbReference>
<gene>
    <name evidence="6" type="ORF">Poli38472_012191</name>
</gene>
<keyword evidence="7" id="KW-1185">Reference proteome</keyword>
<comment type="similarity">
    <text evidence="1">Belongs to the cytochrome P450 family.</text>
</comment>
<dbReference type="Gene3D" id="1.10.630.10">
    <property type="entry name" value="Cytochrome P450"/>
    <property type="match status" value="1"/>
</dbReference>
<reference evidence="6" key="1">
    <citation type="submission" date="2019-03" db="EMBL/GenBank/DDBJ databases">
        <title>Long read genome sequence of the mycoparasitic Pythium oligandrum ATCC 38472 isolated from sugarbeet rhizosphere.</title>
        <authorList>
            <person name="Gaulin E."/>
        </authorList>
    </citation>
    <scope>NUCLEOTIDE SEQUENCE</scope>
    <source>
        <strain evidence="6">ATCC 38472_TT</strain>
    </source>
</reference>
<keyword evidence="5" id="KW-0472">Membrane</keyword>
<evidence type="ECO:0000256" key="4">
    <source>
        <dbReference type="ARBA" id="ARBA00023004"/>
    </source>
</evidence>
<proteinExistence type="inferred from homology"/>
<evidence type="ECO:0000256" key="5">
    <source>
        <dbReference type="SAM" id="Phobius"/>
    </source>
</evidence>
<evidence type="ECO:0000313" key="6">
    <source>
        <dbReference type="EMBL" id="TMW67075.1"/>
    </source>
</evidence>
<keyword evidence="2" id="KW-0479">Metal-binding</keyword>
<evidence type="ECO:0000256" key="2">
    <source>
        <dbReference type="ARBA" id="ARBA00022723"/>
    </source>
</evidence>
<dbReference type="Proteomes" id="UP000794436">
    <property type="component" value="Unassembled WGS sequence"/>
</dbReference>
<keyword evidence="5" id="KW-0812">Transmembrane</keyword>
<name>A0A8K1CPF0_PYTOL</name>
<dbReference type="SUPFAM" id="SSF48264">
    <property type="entry name" value="Cytochrome P450"/>
    <property type="match status" value="1"/>
</dbReference>
<evidence type="ECO:0000256" key="3">
    <source>
        <dbReference type="ARBA" id="ARBA00023002"/>
    </source>
</evidence>
<evidence type="ECO:0000313" key="7">
    <source>
        <dbReference type="Proteomes" id="UP000794436"/>
    </source>
</evidence>
<dbReference type="GO" id="GO:0020037">
    <property type="term" value="F:heme binding"/>
    <property type="evidence" value="ECO:0007669"/>
    <property type="project" value="InterPro"/>
</dbReference>
<evidence type="ECO:0000256" key="1">
    <source>
        <dbReference type="ARBA" id="ARBA00010617"/>
    </source>
</evidence>
<dbReference type="OrthoDB" id="1470350at2759"/>
<keyword evidence="5" id="KW-1133">Transmembrane helix</keyword>
<dbReference type="EMBL" id="SPLM01000006">
    <property type="protein sequence ID" value="TMW67075.1"/>
    <property type="molecule type" value="Genomic_DNA"/>
</dbReference>
<dbReference type="GO" id="GO:0016705">
    <property type="term" value="F:oxidoreductase activity, acting on paired donors, with incorporation or reduction of molecular oxygen"/>
    <property type="evidence" value="ECO:0007669"/>
    <property type="project" value="InterPro"/>
</dbReference>
<keyword evidence="4" id="KW-0408">Iron</keyword>
<dbReference type="GO" id="GO:0004497">
    <property type="term" value="F:monooxygenase activity"/>
    <property type="evidence" value="ECO:0007669"/>
    <property type="project" value="InterPro"/>
</dbReference>
<comment type="caution">
    <text evidence="6">The sequence shown here is derived from an EMBL/GenBank/DDBJ whole genome shotgun (WGS) entry which is preliminary data.</text>
</comment>